<organism evidence="7 8">
    <name type="scientific">Roseomonas haemaphysalidis</name>
    <dbReference type="NCBI Taxonomy" id="2768162"/>
    <lineage>
        <taxon>Bacteria</taxon>
        <taxon>Pseudomonadati</taxon>
        <taxon>Pseudomonadota</taxon>
        <taxon>Alphaproteobacteria</taxon>
        <taxon>Acetobacterales</taxon>
        <taxon>Roseomonadaceae</taxon>
        <taxon>Roseomonas</taxon>
    </lineage>
</organism>
<sequence>MWCAAIPAPTGMRRRASRQNETAATQAVRAEIIDPMLIPPQNTTQPASRGGAAKQTVFRRMLRNAGTLMGGKVAMGLLNLAATGIALRSLGAEVFGTLILIHTFAQATAAFTKFQSWQAVLRFGAASLEQQRRPEFRALVRFTVWLDAGAGLFGIVLCGALAFLFGRFFDIPPGLALVATAYATSTAFMVMATPTGLLRLFDRFDVLATRDTLGALFRLAGASLGALLGWGVNGFLAVWYLATVLGGLSLAYAAYRELGRRGLLGDAGDKAPLPSVTAAHPGLWSFVWSTNLTTTLSLVSGHLGTLSVGLMLGPAEAALFAIALQVGDAALKPSRFLSPAIYPELARLAAVRDKTAIAALLRRVLLVSTAGSVLILGALALLGSPLLQLIGGAQALPAFPVMLMLAGASAIGFASFALEPLLISTGRQKAALGARLLAALLYIPVALATISAYGLPGAGLAAIFTAIVISAAQARSASDIFA</sequence>
<dbReference type="Proteomes" id="UP001518989">
    <property type="component" value="Unassembled WGS sequence"/>
</dbReference>
<comment type="subcellular location">
    <subcellularLocation>
        <location evidence="1">Cell membrane</location>
        <topology evidence="1">Multi-pass membrane protein</topology>
    </subcellularLocation>
</comment>
<evidence type="ECO:0000256" key="2">
    <source>
        <dbReference type="ARBA" id="ARBA00022475"/>
    </source>
</evidence>
<evidence type="ECO:0008006" key="9">
    <source>
        <dbReference type="Google" id="ProtNLM"/>
    </source>
</evidence>
<proteinExistence type="predicted"/>
<keyword evidence="4 6" id="KW-1133">Transmembrane helix</keyword>
<keyword evidence="2" id="KW-1003">Cell membrane</keyword>
<feature type="transmembrane region" description="Helical" evidence="6">
    <location>
        <begin position="94"/>
        <end position="112"/>
    </location>
</feature>
<evidence type="ECO:0000313" key="7">
    <source>
        <dbReference type="EMBL" id="MBO1078043.1"/>
    </source>
</evidence>
<feature type="transmembrane region" description="Helical" evidence="6">
    <location>
        <begin position="398"/>
        <end position="418"/>
    </location>
</feature>
<evidence type="ECO:0000256" key="6">
    <source>
        <dbReference type="SAM" id="Phobius"/>
    </source>
</evidence>
<reference evidence="7 8" key="1">
    <citation type="submission" date="2020-09" db="EMBL/GenBank/DDBJ databases">
        <title>Roseomonas.</title>
        <authorList>
            <person name="Zhu W."/>
        </authorList>
    </citation>
    <scope>NUCLEOTIDE SEQUENCE [LARGE SCALE GENOMIC DNA]</scope>
    <source>
        <strain evidence="7 8">573</strain>
    </source>
</reference>
<keyword evidence="5 6" id="KW-0472">Membrane</keyword>
<feature type="transmembrane region" description="Helical" evidence="6">
    <location>
        <begin position="142"/>
        <end position="169"/>
    </location>
</feature>
<evidence type="ECO:0000256" key="5">
    <source>
        <dbReference type="ARBA" id="ARBA00023136"/>
    </source>
</evidence>
<keyword evidence="8" id="KW-1185">Reference proteome</keyword>
<protein>
    <recommendedName>
        <fullName evidence="9">Oligosaccharide flippase family protein</fullName>
    </recommendedName>
</protein>
<feature type="transmembrane region" description="Helical" evidence="6">
    <location>
        <begin position="430"/>
        <end position="447"/>
    </location>
</feature>
<dbReference type="PANTHER" id="PTHR30250:SF31">
    <property type="entry name" value="INNER MEMBRANE PROTEIN YGHQ"/>
    <property type="match status" value="1"/>
</dbReference>
<keyword evidence="3 6" id="KW-0812">Transmembrane</keyword>
<dbReference type="InterPro" id="IPR050833">
    <property type="entry name" value="Poly_Biosynth_Transport"/>
</dbReference>
<feature type="transmembrane region" description="Helical" evidence="6">
    <location>
        <begin position="213"/>
        <end position="231"/>
    </location>
</feature>
<evidence type="ECO:0000313" key="8">
    <source>
        <dbReference type="Proteomes" id="UP001518989"/>
    </source>
</evidence>
<dbReference type="PANTHER" id="PTHR30250">
    <property type="entry name" value="PST FAMILY PREDICTED COLANIC ACID TRANSPORTER"/>
    <property type="match status" value="1"/>
</dbReference>
<feature type="transmembrane region" description="Helical" evidence="6">
    <location>
        <begin position="237"/>
        <end position="255"/>
    </location>
</feature>
<feature type="transmembrane region" description="Helical" evidence="6">
    <location>
        <begin position="69"/>
        <end position="88"/>
    </location>
</feature>
<evidence type="ECO:0000256" key="3">
    <source>
        <dbReference type="ARBA" id="ARBA00022692"/>
    </source>
</evidence>
<dbReference type="EMBL" id="JACTNG010000001">
    <property type="protein sequence ID" value="MBO1078043.1"/>
    <property type="molecule type" value="Genomic_DNA"/>
</dbReference>
<feature type="transmembrane region" description="Helical" evidence="6">
    <location>
        <begin position="175"/>
        <end position="201"/>
    </location>
</feature>
<accession>A0ABS3KKP5</accession>
<gene>
    <name evidence="7" type="ORF">IAI61_03300</name>
</gene>
<evidence type="ECO:0000256" key="4">
    <source>
        <dbReference type="ARBA" id="ARBA00022989"/>
    </source>
</evidence>
<evidence type="ECO:0000256" key="1">
    <source>
        <dbReference type="ARBA" id="ARBA00004651"/>
    </source>
</evidence>
<feature type="transmembrane region" description="Helical" evidence="6">
    <location>
        <begin position="364"/>
        <end position="386"/>
    </location>
</feature>
<comment type="caution">
    <text evidence="7">The sequence shown here is derived from an EMBL/GenBank/DDBJ whole genome shotgun (WGS) entry which is preliminary data.</text>
</comment>
<name>A0ABS3KKP5_9PROT</name>
<dbReference type="RefSeq" id="WP_207415426.1">
    <property type="nucleotide sequence ID" value="NZ_JACTNG010000001.1"/>
</dbReference>